<accession>A0A9P7K5L5</accession>
<dbReference type="GO" id="GO:0003682">
    <property type="term" value="F:chromatin binding"/>
    <property type="evidence" value="ECO:0007669"/>
    <property type="project" value="TreeGrafter"/>
</dbReference>
<dbReference type="PANTHER" id="PTHR13489:SF0">
    <property type="entry name" value="MINI-CHROMOSOME MAINTENANCE COMPLEX-BINDING PROTEIN"/>
    <property type="match status" value="1"/>
</dbReference>
<keyword evidence="4" id="KW-1185">Reference proteome</keyword>
<dbReference type="AlphaFoldDB" id="A0A9P7K5L5"/>
<comment type="caution">
    <text evidence="3">The sequence shown here is derived from an EMBL/GenBank/DDBJ whole genome shotgun (WGS) entry which is preliminary data.</text>
</comment>
<organism evidence="3 4">
    <name type="scientific">Sphagnurus paluster</name>
    <dbReference type="NCBI Taxonomy" id="117069"/>
    <lineage>
        <taxon>Eukaryota</taxon>
        <taxon>Fungi</taxon>
        <taxon>Dikarya</taxon>
        <taxon>Basidiomycota</taxon>
        <taxon>Agaricomycotina</taxon>
        <taxon>Agaricomycetes</taxon>
        <taxon>Agaricomycetidae</taxon>
        <taxon>Agaricales</taxon>
        <taxon>Tricholomatineae</taxon>
        <taxon>Lyophyllaceae</taxon>
        <taxon>Sphagnurus</taxon>
    </lineage>
</organism>
<name>A0A9P7K5L5_9AGAR</name>
<evidence type="ECO:0000313" key="4">
    <source>
        <dbReference type="Proteomes" id="UP000717328"/>
    </source>
</evidence>
<dbReference type="PANTHER" id="PTHR13489">
    <property type="entry name" value="MINI-CHROMOSOME MAINTENANCE COMPLEX-BINDING PROTEIN"/>
    <property type="match status" value="1"/>
</dbReference>
<gene>
    <name evidence="3" type="ORF">H0H81_002897</name>
</gene>
<dbReference type="OrthoDB" id="329666at2759"/>
<dbReference type="Proteomes" id="UP000717328">
    <property type="component" value="Unassembled WGS sequence"/>
</dbReference>
<proteinExistence type="predicted"/>
<dbReference type="GO" id="GO:0005634">
    <property type="term" value="C:nucleus"/>
    <property type="evidence" value="ECO:0007669"/>
    <property type="project" value="UniProtKB-SubCell"/>
</dbReference>
<evidence type="ECO:0000313" key="3">
    <source>
        <dbReference type="EMBL" id="KAG5637858.1"/>
    </source>
</evidence>
<comment type="subcellular location">
    <subcellularLocation>
        <location evidence="1">Nucleus</location>
    </subcellularLocation>
</comment>
<keyword evidence="2" id="KW-0539">Nucleus</keyword>
<dbReference type="InterPro" id="IPR019140">
    <property type="entry name" value="MCM_complex-bd"/>
</dbReference>
<evidence type="ECO:0000256" key="2">
    <source>
        <dbReference type="ARBA" id="ARBA00023242"/>
    </source>
</evidence>
<evidence type="ECO:0000256" key="1">
    <source>
        <dbReference type="ARBA" id="ARBA00004123"/>
    </source>
</evidence>
<dbReference type="Pfam" id="PF09739">
    <property type="entry name" value="MCM_bind"/>
    <property type="match status" value="1"/>
</dbReference>
<sequence length="135" mass="14579">MVLVDDAFPAAVADHFAAVFTNANVSLTVDPKFDYYASAEAIAARAPPPATLDAFRALIGSAKVGSVSISDATAQFIQEDFVRQRKDAQPTLSEADFIQCMLVARLLALSMQESEITQDIWGKAKSLEARRKATL</sequence>
<reference evidence="3" key="2">
    <citation type="submission" date="2021-10" db="EMBL/GenBank/DDBJ databases">
        <title>Phylogenomics reveals ancestral predisposition of the termite-cultivated fungus Termitomyces towards a domesticated lifestyle.</title>
        <authorList>
            <person name="Auxier B."/>
            <person name="Grum-Grzhimaylo A."/>
            <person name="Cardenas M.E."/>
            <person name="Lodge J.D."/>
            <person name="Laessoe T."/>
            <person name="Pedersen O."/>
            <person name="Smith M.E."/>
            <person name="Kuyper T.W."/>
            <person name="Franco-Molano E.A."/>
            <person name="Baroni T.J."/>
            <person name="Aanen D.K."/>
        </authorList>
    </citation>
    <scope>NUCLEOTIDE SEQUENCE</scope>
    <source>
        <strain evidence="3">D49</strain>
    </source>
</reference>
<reference evidence="3" key="1">
    <citation type="submission" date="2021-02" db="EMBL/GenBank/DDBJ databases">
        <authorList>
            <person name="Nieuwenhuis M."/>
            <person name="Van De Peppel L.J.J."/>
        </authorList>
    </citation>
    <scope>NUCLEOTIDE SEQUENCE</scope>
    <source>
        <strain evidence="3">D49</strain>
    </source>
</reference>
<evidence type="ECO:0008006" key="5">
    <source>
        <dbReference type="Google" id="ProtNLM"/>
    </source>
</evidence>
<dbReference type="GO" id="GO:0006261">
    <property type="term" value="P:DNA-templated DNA replication"/>
    <property type="evidence" value="ECO:0007669"/>
    <property type="project" value="TreeGrafter"/>
</dbReference>
<protein>
    <recommendedName>
        <fullName evidence="5">Mini-chromosome maintenance complex-binding protein</fullName>
    </recommendedName>
</protein>
<dbReference type="EMBL" id="JABCKI010005798">
    <property type="protein sequence ID" value="KAG5637858.1"/>
    <property type="molecule type" value="Genomic_DNA"/>
</dbReference>